<organism evidence="3 4">
    <name type="scientific">Rickenella mellea</name>
    <dbReference type="NCBI Taxonomy" id="50990"/>
    <lineage>
        <taxon>Eukaryota</taxon>
        <taxon>Fungi</taxon>
        <taxon>Dikarya</taxon>
        <taxon>Basidiomycota</taxon>
        <taxon>Agaricomycotina</taxon>
        <taxon>Agaricomycetes</taxon>
        <taxon>Hymenochaetales</taxon>
        <taxon>Rickenellaceae</taxon>
        <taxon>Rickenella</taxon>
    </lineage>
</organism>
<dbReference type="GO" id="GO:0005829">
    <property type="term" value="C:cytosol"/>
    <property type="evidence" value="ECO:0007669"/>
    <property type="project" value="TreeGrafter"/>
</dbReference>
<dbReference type="STRING" id="50990.A0A4Y7QEH6"/>
<keyword evidence="4" id="KW-1185">Reference proteome</keyword>
<sequence>MAPYLQTVKSFADVPVTDEGVDTAAFLEASRGLVGIFDLIGSSALNLVSNDLNGNITKVQTRYDAATDKSKTLELLVKNEMAEKKSTATQGLLWLLRGQSFTCKALQATQADKQKGLSDAFNESYEKTLKPHHSFLIRPVFAVAMKACPQRDGLYTKLKEDKSGGVAASQDVLDTELDKWLASLEQIVQRVDAFYEKNGYKKGL</sequence>
<dbReference type="Proteomes" id="UP000294933">
    <property type="component" value="Unassembled WGS sequence"/>
</dbReference>
<dbReference type="Gene3D" id="1.10.3520.10">
    <property type="entry name" value="Glycolipid transfer protein"/>
    <property type="match status" value="1"/>
</dbReference>
<feature type="domain" description="Glycolipid transfer protein" evidence="2">
    <location>
        <begin position="21"/>
        <end position="159"/>
    </location>
</feature>
<dbReference type="InterPro" id="IPR014830">
    <property type="entry name" value="Glycolipid_transfer_prot_dom"/>
</dbReference>
<protein>
    <submittedName>
        <fullName evidence="3">Het-c2 protein</fullName>
    </submittedName>
</protein>
<evidence type="ECO:0000256" key="1">
    <source>
        <dbReference type="ARBA" id="ARBA00022448"/>
    </source>
</evidence>
<dbReference type="FunFam" id="1.10.3520.10:FF:000001">
    <property type="entry name" value="Pleckstrin domain-containing family A member 8"/>
    <property type="match status" value="1"/>
</dbReference>
<dbReference type="PANTHER" id="PTHR10219">
    <property type="entry name" value="GLYCOLIPID TRANSFER PROTEIN-RELATED"/>
    <property type="match status" value="1"/>
</dbReference>
<dbReference type="Pfam" id="PF08718">
    <property type="entry name" value="GLTP"/>
    <property type="match status" value="1"/>
</dbReference>
<proteinExistence type="predicted"/>
<dbReference type="PANTHER" id="PTHR10219:SF25">
    <property type="entry name" value="PLECKSTRIN HOMOLOGY DOMAIN-CONTAINING FAMILY A MEMBER 8"/>
    <property type="match status" value="1"/>
</dbReference>
<dbReference type="InterPro" id="IPR036497">
    <property type="entry name" value="GLTP_sf"/>
</dbReference>
<dbReference type="EMBL" id="ML170162">
    <property type="protein sequence ID" value="TDL26034.1"/>
    <property type="molecule type" value="Genomic_DNA"/>
</dbReference>
<evidence type="ECO:0000313" key="3">
    <source>
        <dbReference type="EMBL" id="TDL26034.1"/>
    </source>
</evidence>
<evidence type="ECO:0000313" key="4">
    <source>
        <dbReference type="Proteomes" id="UP000294933"/>
    </source>
</evidence>
<dbReference type="SUPFAM" id="SSF110004">
    <property type="entry name" value="Glycolipid transfer protein, GLTP"/>
    <property type="match status" value="1"/>
</dbReference>
<dbReference type="OrthoDB" id="205255at2759"/>
<name>A0A4Y7QEH6_9AGAM</name>
<dbReference type="GO" id="GO:1902387">
    <property type="term" value="F:ceramide 1-phosphate binding"/>
    <property type="evidence" value="ECO:0007669"/>
    <property type="project" value="TreeGrafter"/>
</dbReference>
<gene>
    <name evidence="3" type="ORF">BD410DRAFT_784052</name>
</gene>
<dbReference type="AlphaFoldDB" id="A0A4Y7QEH6"/>
<accession>A0A4Y7QEH6</accession>
<dbReference type="GO" id="GO:1902388">
    <property type="term" value="F:ceramide 1-phosphate transfer activity"/>
    <property type="evidence" value="ECO:0007669"/>
    <property type="project" value="TreeGrafter"/>
</dbReference>
<keyword evidence="1" id="KW-0813">Transport</keyword>
<dbReference type="VEuPathDB" id="FungiDB:BD410DRAFT_784052"/>
<evidence type="ECO:0000259" key="2">
    <source>
        <dbReference type="Pfam" id="PF08718"/>
    </source>
</evidence>
<dbReference type="GO" id="GO:0016020">
    <property type="term" value="C:membrane"/>
    <property type="evidence" value="ECO:0007669"/>
    <property type="project" value="TreeGrafter"/>
</dbReference>
<reference evidence="3 4" key="1">
    <citation type="submission" date="2018-06" db="EMBL/GenBank/DDBJ databases">
        <title>A transcriptomic atlas of mushroom development highlights an independent origin of complex multicellularity.</title>
        <authorList>
            <consortium name="DOE Joint Genome Institute"/>
            <person name="Krizsan K."/>
            <person name="Almasi E."/>
            <person name="Merenyi Z."/>
            <person name="Sahu N."/>
            <person name="Viragh M."/>
            <person name="Koszo T."/>
            <person name="Mondo S."/>
            <person name="Kiss B."/>
            <person name="Balint B."/>
            <person name="Kues U."/>
            <person name="Barry K."/>
            <person name="Hegedus J.C."/>
            <person name="Henrissat B."/>
            <person name="Johnson J."/>
            <person name="Lipzen A."/>
            <person name="Ohm R."/>
            <person name="Nagy I."/>
            <person name="Pangilinan J."/>
            <person name="Yan J."/>
            <person name="Xiong Y."/>
            <person name="Grigoriev I.V."/>
            <person name="Hibbett D.S."/>
            <person name="Nagy L.G."/>
        </authorList>
    </citation>
    <scope>NUCLEOTIDE SEQUENCE [LARGE SCALE GENOMIC DNA]</scope>
    <source>
        <strain evidence="3 4">SZMC22713</strain>
    </source>
</reference>